<reference evidence="2" key="1">
    <citation type="submission" date="2021-01" db="EMBL/GenBank/DDBJ databases">
        <authorList>
            <consortium name="Genoscope - CEA"/>
            <person name="William W."/>
        </authorList>
    </citation>
    <scope>NUCLEOTIDE SEQUENCE</scope>
</reference>
<organism evidence="2 3">
    <name type="scientific">Paramecium sonneborni</name>
    <dbReference type="NCBI Taxonomy" id="65129"/>
    <lineage>
        <taxon>Eukaryota</taxon>
        <taxon>Sar</taxon>
        <taxon>Alveolata</taxon>
        <taxon>Ciliophora</taxon>
        <taxon>Intramacronucleata</taxon>
        <taxon>Oligohymenophorea</taxon>
        <taxon>Peniculida</taxon>
        <taxon>Parameciidae</taxon>
        <taxon>Paramecium</taxon>
    </lineage>
</organism>
<dbReference type="AlphaFoldDB" id="A0A8S1LEY3"/>
<evidence type="ECO:0000313" key="2">
    <source>
        <dbReference type="EMBL" id="CAD8064572.1"/>
    </source>
</evidence>
<evidence type="ECO:0000256" key="1">
    <source>
        <dbReference type="SAM" id="MobiDB-lite"/>
    </source>
</evidence>
<feature type="region of interest" description="Disordered" evidence="1">
    <location>
        <begin position="56"/>
        <end position="78"/>
    </location>
</feature>
<proteinExistence type="predicted"/>
<protein>
    <submittedName>
        <fullName evidence="2">Uncharacterized protein</fullName>
    </submittedName>
</protein>
<dbReference type="EMBL" id="CAJJDN010000019">
    <property type="protein sequence ID" value="CAD8064572.1"/>
    <property type="molecule type" value="Genomic_DNA"/>
</dbReference>
<comment type="caution">
    <text evidence="2">The sequence shown here is derived from an EMBL/GenBank/DDBJ whole genome shotgun (WGS) entry which is preliminary data.</text>
</comment>
<keyword evidence="3" id="KW-1185">Reference proteome</keyword>
<name>A0A8S1LEY3_9CILI</name>
<evidence type="ECO:0000313" key="3">
    <source>
        <dbReference type="Proteomes" id="UP000692954"/>
    </source>
</evidence>
<dbReference type="Proteomes" id="UP000692954">
    <property type="component" value="Unassembled WGS sequence"/>
</dbReference>
<accession>A0A8S1LEY3</accession>
<dbReference type="OrthoDB" id="421327at2759"/>
<feature type="compositionally biased region" description="Basic residues" evidence="1">
    <location>
        <begin position="66"/>
        <end position="78"/>
    </location>
</feature>
<gene>
    <name evidence="2" type="ORF">PSON_ATCC_30995.1.T0190183</name>
</gene>
<sequence length="78" mass="9400">MFLRKIEYKKDKHNQELNFILQKEEKILFLKCLQNQISGKENGYYEAKNQNGGDLWRFPKLPSSKVGKKRRKQPNKIF</sequence>